<name>A0A1G7H2E7_9FLAO</name>
<protein>
    <recommendedName>
        <fullName evidence="3">Lipocalin-like domain-containing protein</fullName>
    </recommendedName>
</protein>
<dbReference type="AlphaFoldDB" id="A0A1G7H2E7"/>
<keyword evidence="2" id="KW-1185">Reference proteome</keyword>
<dbReference type="Proteomes" id="UP000199321">
    <property type="component" value="Unassembled WGS sequence"/>
</dbReference>
<dbReference type="EMBL" id="FNBA01000003">
    <property type="protein sequence ID" value="SDE94493.1"/>
    <property type="molecule type" value="Genomic_DNA"/>
</dbReference>
<sequence>MKNKYFLITIFSLILGVTSCSKDDSQSASEMLSSKTWVIESKMLSPSIIYAGVEITDITLFETDETKDYAFTFNSDGTLLVRNASNNLILDSTWAFNSDETELIFGETLIYAIPLVGDIGYSSIAIKSITSSEIVGSVTMPFEGTIYTVTMTFK</sequence>
<dbReference type="STRING" id="227084.SAMN05421855_103483"/>
<reference evidence="1 2" key="1">
    <citation type="submission" date="2016-10" db="EMBL/GenBank/DDBJ databases">
        <authorList>
            <person name="de Groot N.N."/>
        </authorList>
    </citation>
    <scope>NUCLEOTIDE SEQUENCE [LARGE SCALE GENOMIC DNA]</scope>
    <source>
        <strain evidence="1 2">DSM 16195</strain>
    </source>
</reference>
<dbReference type="OrthoDB" id="1445518at2"/>
<evidence type="ECO:0000313" key="2">
    <source>
        <dbReference type="Proteomes" id="UP000199321"/>
    </source>
</evidence>
<dbReference type="RefSeq" id="WP_093144624.1">
    <property type="nucleotide sequence ID" value="NZ_BMWO01000005.1"/>
</dbReference>
<evidence type="ECO:0008006" key="3">
    <source>
        <dbReference type="Google" id="ProtNLM"/>
    </source>
</evidence>
<organism evidence="1 2">
    <name type="scientific">Ulvibacter litoralis</name>
    <dbReference type="NCBI Taxonomy" id="227084"/>
    <lineage>
        <taxon>Bacteria</taxon>
        <taxon>Pseudomonadati</taxon>
        <taxon>Bacteroidota</taxon>
        <taxon>Flavobacteriia</taxon>
        <taxon>Flavobacteriales</taxon>
        <taxon>Flavobacteriaceae</taxon>
        <taxon>Ulvibacter</taxon>
    </lineage>
</organism>
<dbReference type="PROSITE" id="PS51257">
    <property type="entry name" value="PROKAR_LIPOPROTEIN"/>
    <property type="match status" value="1"/>
</dbReference>
<accession>A0A1G7H2E7</accession>
<proteinExistence type="predicted"/>
<gene>
    <name evidence="1" type="ORF">SAMN05421855_103483</name>
</gene>
<evidence type="ECO:0000313" key="1">
    <source>
        <dbReference type="EMBL" id="SDE94493.1"/>
    </source>
</evidence>